<accession>A0AA50KQA3</accession>
<protein>
    <submittedName>
        <fullName evidence="2">Uncharacterized protein</fullName>
    </submittedName>
</protein>
<dbReference type="RefSeq" id="WP_306762978.1">
    <property type="nucleotide sequence ID" value="NZ_CP118224.1"/>
</dbReference>
<organism evidence="2 3">
    <name type="scientific">Oceanimonas pelagia</name>
    <dbReference type="NCBI Taxonomy" id="3028314"/>
    <lineage>
        <taxon>Bacteria</taxon>
        <taxon>Pseudomonadati</taxon>
        <taxon>Pseudomonadota</taxon>
        <taxon>Gammaproteobacteria</taxon>
        <taxon>Aeromonadales</taxon>
        <taxon>Aeromonadaceae</taxon>
        <taxon>Oceanimonas</taxon>
    </lineage>
</organism>
<evidence type="ECO:0000256" key="1">
    <source>
        <dbReference type="SAM" id="Coils"/>
    </source>
</evidence>
<name>A0AA50KQA3_9GAMM</name>
<dbReference type="AlphaFoldDB" id="A0AA50KQA3"/>
<evidence type="ECO:0000313" key="2">
    <source>
        <dbReference type="EMBL" id="WMC11743.1"/>
    </source>
</evidence>
<keyword evidence="1" id="KW-0175">Coiled coil</keyword>
<dbReference type="KEGG" id="ope:PU634_05090"/>
<keyword evidence="3" id="KW-1185">Reference proteome</keyword>
<sequence length="282" mass="31330">MQQPGVITYNLKERGRKYRGQERSFNIPALVASINGPATQERVETRGMLGYLGHWPRIRFGMEPPEGGLFGGKAHSVEPAVVTVYLKAHPNGDVEHRTEFLDTEPGAIAARMYANRVGGFSSAIDPVDNELYGFDWVNDPNYSTNRPYQLALDSAADGGMSFLDVLMAEQQERLASQTALMEVMERQMALALDSAARLEQDNNELLEILARANHQAGDSLAAAVLDSAAGKRAQSEAERIERERLMFLDSTLPAFINPERKPEDKQAEREYLALTSQVIRHV</sequence>
<feature type="coiled-coil region" evidence="1">
    <location>
        <begin position="167"/>
        <end position="215"/>
    </location>
</feature>
<dbReference type="Proteomes" id="UP001223802">
    <property type="component" value="Chromosome"/>
</dbReference>
<gene>
    <name evidence="2" type="ORF">PU634_05090</name>
</gene>
<proteinExistence type="predicted"/>
<dbReference type="EMBL" id="CP118224">
    <property type="protein sequence ID" value="WMC11743.1"/>
    <property type="molecule type" value="Genomic_DNA"/>
</dbReference>
<evidence type="ECO:0000313" key="3">
    <source>
        <dbReference type="Proteomes" id="UP001223802"/>
    </source>
</evidence>
<reference evidence="2 3" key="1">
    <citation type="submission" date="2023-02" db="EMBL/GenBank/DDBJ databases">
        <title>Complete genome sequence of a novel bacterium Oceanimonas sp. NTOU-MSR1 isolated from marine coast sediment.</title>
        <authorList>
            <person name="Yang H.-T."/>
            <person name="Chen Y.-L."/>
            <person name="Ho Y.-N."/>
        </authorList>
    </citation>
    <scope>NUCLEOTIDE SEQUENCE [LARGE SCALE GENOMIC DNA]</scope>
    <source>
        <strain evidence="2 3">NTOU-MSR1</strain>
    </source>
</reference>